<protein>
    <submittedName>
        <fullName evidence="2">Uncharacterized protein</fullName>
    </submittedName>
</protein>
<gene>
    <name evidence="2" type="ORF">K239x_16920</name>
</gene>
<dbReference type="Proteomes" id="UP000319817">
    <property type="component" value="Chromosome"/>
</dbReference>
<accession>A0A517NRK1</accession>
<dbReference type="RefSeq" id="WP_145417333.1">
    <property type="nucleotide sequence ID" value="NZ_CP036526.1"/>
</dbReference>
<keyword evidence="3" id="KW-1185">Reference proteome</keyword>
<reference evidence="2 3" key="1">
    <citation type="submission" date="2019-02" db="EMBL/GenBank/DDBJ databases">
        <title>Deep-cultivation of Planctomycetes and their phenomic and genomic characterization uncovers novel biology.</title>
        <authorList>
            <person name="Wiegand S."/>
            <person name="Jogler M."/>
            <person name="Boedeker C."/>
            <person name="Pinto D."/>
            <person name="Vollmers J."/>
            <person name="Rivas-Marin E."/>
            <person name="Kohn T."/>
            <person name="Peeters S.H."/>
            <person name="Heuer A."/>
            <person name="Rast P."/>
            <person name="Oberbeckmann S."/>
            <person name="Bunk B."/>
            <person name="Jeske O."/>
            <person name="Meyerdierks A."/>
            <person name="Storesund J.E."/>
            <person name="Kallscheuer N."/>
            <person name="Luecker S."/>
            <person name="Lage O.M."/>
            <person name="Pohl T."/>
            <person name="Merkel B.J."/>
            <person name="Hornburger P."/>
            <person name="Mueller R.-W."/>
            <person name="Bruemmer F."/>
            <person name="Labrenz M."/>
            <person name="Spormann A.M."/>
            <person name="Op den Camp H."/>
            <person name="Overmann J."/>
            <person name="Amann R."/>
            <person name="Jetten M.S.M."/>
            <person name="Mascher T."/>
            <person name="Medema M.H."/>
            <person name="Devos D.P."/>
            <person name="Kaster A.-K."/>
            <person name="Ovreas L."/>
            <person name="Rohde M."/>
            <person name="Galperin M.Y."/>
            <person name="Jogler C."/>
        </authorList>
    </citation>
    <scope>NUCLEOTIDE SEQUENCE [LARGE SCALE GENOMIC DNA]</scope>
    <source>
        <strain evidence="2 3">K23_9</strain>
    </source>
</reference>
<name>A0A517NRK1_9BACT</name>
<proteinExistence type="predicted"/>
<keyword evidence="1" id="KW-0472">Membrane</keyword>
<sequence length="82" mass="9568">MPSDQTPTTLRPRTRRFFRWLALTGSLGIVVSIWCSVLPRIAATPRMRRQLVFLDERGIDPSAMFYTELDVMESILDRLENR</sequence>
<dbReference type="EMBL" id="CP036526">
    <property type="protein sequence ID" value="QDT09742.1"/>
    <property type="molecule type" value="Genomic_DNA"/>
</dbReference>
<dbReference type="AlphaFoldDB" id="A0A517NRK1"/>
<evidence type="ECO:0000313" key="3">
    <source>
        <dbReference type="Proteomes" id="UP000319817"/>
    </source>
</evidence>
<organism evidence="2 3">
    <name type="scientific">Stieleria marina</name>
    <dbReference type="NCBI Taxonomy" id="1930275"/>
    <lineage>
        <taxon>Bacteria</taxon>
        <taxon>Pseudomonadati</taxon>
        <taxon>Planctomycetota</taxon>
        <taxon>Planctomycetia</taxon>
        <taxon>Pirellulales</taxon>
        <taxon>Pirellulaceae</taxon>
        <taxon>Stieleria</taxon>
    </lineage>
</organism>
<dbReference type="OrthoDB" id="284920at2"/>
<evidence type="ECO:0000313" key="2">
    <source>
        <dbReference type="EMBL" id="QDT09742.1"/>
    </source>
</evidence>
<keyword evidence="1" id="KW-0812">Transmembrane</keyword>
<feature type="transmembrane region" description="Helical" evidence="1">
    <location>
        <begin position="20"/>
        <end position="39"/>
    </location>
</feature>
<evidence type="ECO:0000256" key="1">
    <source>
        <dbReference type="SAM" id="Phobius"/>
    </source>
</evidence>
<keyword evidence="1" id="KW-1133">Transmembrane helix</keyword>